<organism evidence="2 3">
    <name type="scientific">Piloderma croceum (strain F 1598)</name>
    <dbReference type="NCBI Taxonomy" id="765440"/>
    <lineage>
        <taxon>Eukaryota</taxon>
        <taxon>Fungi</taxon>
        <taxon>Dikarya</taxon>
        <taxon>Basidiomycota</taxon>
        <taxon>Agaricomycotina</taxon>
        <taxon>Agaricomycetes</taxon>
        <taxon>Agaricomycetidae</taxon>
        <taxon>Atheliales</taxon>
        <taxon>Atheliaceae</taxon>
        <taxon>Piloderma</taxon>
    </lineage>
</organism>
<feature type="region of interest" description="Disordered" evidence="1">
    <location>
        <begin position="41"/>
        <end position="64"/>
    </location>
</feature>
<evidence type="ECO:0000256" key="1">
    <source>
        <dbReference type="SAM" id="MobiDB-lite"/>
    </source>
</evidence>
<dbReference type="Proteomes" id="UP000054166">
    <property type="component" value="Unassembled WGS sequence"/>
</dbReference>
<reference evidence="2 3" key="1">
    <citation type="submission" date="2014-04" db="EMBL/GenBank/DDBJ databases">
        <authorList>
            <consortium name="DOE Joint Genome Institute"/>
            <person name="Kuo A."/>
            <person name="Tarkka M."/>
            <person name="Buscot F."/>
            <person name="Kohler A."/>
            <person name="Nagy L.G."/>
            <person name="Floudas D."/>
            <person name="Copeland A."/>
            <person name="Barry K.W."/>
            <person name="Cichocki N."/>
            <person name="Veneault-Fourrey C."/>
            <person name="LaButti K."/>
            <person name="Lindquist E.A."/>
            <person name="Lipzen A."/>
            <person name="Lundell T."/>
            <person name="Morin E."/>
            <person name="Murat C."/>
            <person name="Sun H."/>
            <person name="Tunlid A."/>
            <person name="Henrissat B."/>
            <person name="Grigoriev I.V."/>
            <person name="Hibbett D.S."/>
            <person name="Martin F."/>
            <person name="Nordberg H.P."/>
            <person name="Cantor M.N."/>
            <person name="Hua S.X."/>
        </authorList>
    </citation>
    <scope>NUCLEOTIDE SEQUENCE [LARGE SCALE GENOMIC DNA]</scope>
    <source>
        <strain evidence="2 3">F 1598</strain>
    </source>
</reference>
<gene>
    <name evidence="2" type="ORF">PILCRDRAFT_700034</name>
</gene>
<dbReference type="PANTHER" id="PTHR33096">
    <property type="entry name" value="CXC2 DOMAIN-CONTAINING PROTEIN"/>
    <property type="match status" value="1"/>
</dbReference>
<evidence type="ECO:0000313" key="2">
    <source>
        <dbReference type="EMBL" id="KIM74706.1"/>
    </source>
</evidence>
<dbReference type="AlphaFoldDB" id="A0A0C3F4B0"/>
<dbReference type="InParanoid" id="A0A0C3F4B0"/>
<feature type="region of interest" description="Disordered" evidence="1">
    <location>
        <begin position="384"/>
        <end position="405"/>
    </location>
</feature>
<dbReference type="EMBL" id="KN833057">
    <property type="protein sequence ID" value="KIM74706.1"/>
    <property type="molecule type" value="Genomic_DNA"/>
</dbReference>
<accession>A0A0C3F4B0</accession>
<dbReference type="STRING" id="765440.A0A0C3F4B0"/>
<protein>
    <recommendedName>
        <fullName evidence="4">CxC1-like cysteine cluster associated with KDZ transposases domain-containing protein</fullName>
    </recommendedName>
</protein>
<sequence>MLDLAMMDSRASDRASEDATARAHRHGTCNKLYLLTTMRPPRNRTSLSSKKVRHCGPSRDKSGRKILPHREVLGPTGLVKKTLQARERQRVRQQEMTPDERHALEALRELPLDDNDGQHVDLGTITVEDILDGSEPLDISHAGGEFSALTKELSRDLWNLRDHQIPIRIDHRTRRDRTERRNKAFDQQMDALTDAYMVWSLSSSNREHAGFYSGTMDQHIPVDVGMVTVKVVDVYTVRSLALTILPTDKYIASALVRQGVMPCSPISPSVAVTINALELYCVAHLRNPHFSVQSYVKTLCDLQSVQFQRHLSRQFSIAFDTYLAIRTKVYNHIQTVLGRDSPDWRLKHACPACTYKLKNEEPLLFKMLYTMDGNDSLRRILRRSSSGDDDESLGPSCEHQNSRQVPGDRYLSRDYVDKWAVGVLQEMIGVDPDAVGGLVDQKHPNHLIDRPLWQVDEDYNPCANRWKNMKDDITKKIAKYPLACVEKLLDAFGEDIGGGFDIGCKFKTTLNNSPLGPRAHQLRHTCLVGAFHGHAHNCLCQLSHLATYVKGLGLEDLEGCERAFSKSNALAAALRYASIFHRMQAIATYFEHNDTFEVYQNLTTFLLNNYKQALDILDDGPRALKQAMFDLNISDEKVFGDWLEEEKAYLQGLRTEPQEETLQMEYWQKLVNLQGSEKDLAAASNLWASSTPGSMSSGQKDTTRKLETARRHALENHDKDLKAVQALELRLGIDQRWQPQGVEWQNVGRMVAMRKYQRALDVLEGLVVARMFELTKMNRSRTGYAMRKHIGKALQKRSSAIRTALDRYNTAAQALTPPRQTLHWKDVVEYVFLADFDLLRDTRQDISQRPWATPAGRLAMDLYFKICRAAEEIQRLNVEIPRVATYIRDEDRYLRACKEQVYAFNPQLAHQIGLHRMERGRFNLHHIRRLNDISKLRGFSGTIAPGESTNVSVGASASTPNIKAPDTPDAMVIDEASVLPSGSITQNLIQEDTQEQLEAEEDEEEAVEEISQLYIDVML</sequence>
<feature type="region of interest" description="Disordered" evidence="1">
    <location>
        <begin position="1"/>
        <end position="23"/>
    </location>
</feature>
<reference evidence="3" key="2">
    <citation type="submission" date="2015-01" db="EMBL/GenBank/DDBJ databases">
        <title>Evolutionary Origins and Diversification of the Mycorrhizal Mutualists.</title>
        <authorList>
            <consortium name="DOE Joint Genome Institute"/>
            <consortium name="Mycorrhizal Genomics Consortium"/>
            <person name="Kohler A."/>
            <person name="Kuo A."/>
            <person name="Nagy L.G."/>
            <person name="Floudas D."/>
            <person name="Copeland A."/>
            <person name="Barry K.W."/>
            <person name="Cichocki N."/>
            <person name="Veneault-Fourrey C."/>
            <person name="LaButti K."/>
            <person name="Lindquist E.A."/>
            <person name="Lipzen A."/>
            <person name="Lundell T."/>
            <person name="Morin E."/>
            <person name="Murat C."/>
            <person name="Riley R."/>
            <person name="Ohm R."/>
            <person name="Sun H."/>
            <person name="Tunlid A."/>
            <person name="Henrissat B."/>
            <person name="Grigoriev I.V."/>
            <person name="Hibbett D.S."/>
            <person name="Martin F."/>
        </authorList>
    </citation>
    <scope>NUCLEOTIDE SEQUENCE [LARGE SCALE GENOMIC DNA]</scope>
    <source>
        <strain evidence="3">F 1598</strain>
    </source>
</reference>
<dbReference type="HOGENOM" id="CLU_013084_2_0_1"/>
<evidence type="ECO:0008006" key="4">
    <source>
        <dbReference type="Google" id="ProtNLM"/>
    </source>
</evidence>
<name>A0A0C3F4B0_PILCF</name>
<keyword evidence="3" id="KW-1185">Reference proteome</keyword>
<dbReference type="PANTHER" id="PTHR33096:SF1">
    <property type="entry name" value="CXC1-LIKE CYSTEINE CLUSTER ASSOCIATED WITH KDZ TRANSPOSASES DOMAIN-CONTAINING PROTEIN"/>
    <property type="match status" value="1"/>
</dbReference>
<feature type="compositionally biased region" description="Basic and acidic residues" evidence="1">
    <location>
        <begin position="10"/>
        <end position="21"/>
    </location>
</feature>
<dbReference type="OrthoDB" id="3246730at2759"/>
<dbReference type="InterPro" id="IPR040521">
    <property type="entry name" value="KDZ"/>
</dbReference>
<dbReference type="Pfam" id="PF18758">
    <property type="entry name" value="KDZ"/>
    <property type="match status" value="1"/>
</dbReference>
<proteinExistence type="predicted"/>
<evidence type="ECO:0000313" key="3">
    <source>
        <dbReference type="Proteomes" id="UP000054166"/>
    </source>
</evidence>